<dbReference type="InterPro" id="IPR051397">
    <property type="entry name" value="Zn-ADH-like_protein"/>
</dbReference>
<reference evidence="2 3" key="1">
    <citation type="submission" date="2024-09" db="EMBL/GenBank/DDBJ databases">
        <authorList>
            <person name="Sun Q."/>
            <person name="Mori K."/>
        </authorList>
    </citation>
    <scope>NUCLEOTIDE SEQUENCE [LARGE SCALE GENOMIC DNA]</scope>
    <source>
        <strain evidence="2 3">KCTC 23076</strain>
    </source>
</reference>
<dbReference type="InterPro" id="IPR020843">
    <property type="entry name" value="ER"/>
</dbReference>
<dbReference type="EMBL" id="JBHLTG010000007">
    <property type="protein sequence ID" value="MFC0681276.1"/>
    <property type="molecule type" value="Genomic_DNA"/>
</dbReference>
<dbReference type="InterPro" id="IPR013154">
    <property type="entry name" value="ADH-like_N"/>
</dbReference>
<keyword evidence="3" id="KW-1185">Reference proteome</keyword>
<dbReference type="SUPFAM" id="SSF51735">
    <property type="entry name" value="NAD(P)-binding Rossmann-fold domains"/>
    <property type="match status" value="1"/>
</dbReference>
<proteinExistence type="predicted"/>
<dbReference type="SMART" id="SM00829">
    <property type="entry name" value="PKS_ER"/>
    <property type="match status" value="1"/>
</dbReference>
<dbReference type="Pfam" id="PF00107">
    <property type="entry name" value="ADH_zinc_N"/>
    <property type="match status" value="1"/>
</dbReference>
<dbReference type="PANTHER" id="PTHR43677:SF4">
    <property type="entry name" value="QUINONE OXIDOREDUCTASE-LIKE PROTEIN 2"/>
    <property type="match status" value="1"/>
</dbReference>
<evidence type="ECO:0000313" key="3">
    <source>
        <dbReference type="Proteomes" id="UP001589896"/>
    </source>
</evidence>
<dbReference type="SUPFAM" id="SSF50129">
    <property type="entry name" value="GroES-like"/>
    <property type="match status" value="1"/>
</dbReference>
<name>A0ABV6RWB7_9GAMM</name>
<accession>A0ABV6RWB7</accession>
<sequence length="334" mass="34342">MVSATDIPATMRALWQPSLSGPRHMRLIADAPVPEPGLGEVLIKVTAAGVNFADVMRSNGTYGGGPVAPYLPGLEAVGQIVRLGAEVTALERGNRVVGAGYGAFAEYMVLRAAGVAPVPAGWTDEQALGLIMNWVTALAALKTLGRIAAGEVVLIHAAAGGVGQAAVRLAKHFGATVIASASAGKHDAVRALGADHVLDHGSADLAAEVLRQTDGRGADLVLESVGGESFRASVTAAKRVTGRVVVYGVAGGEATISNWELNFRHQIHVIGLHIGVLIEHSPQIFAELMTELSALIAAGVLPPGQPSVHDLADGPRVLAELEARATIGKLALRP</sequence>
<dbReference type="Pfam" id="PF08240">
    <property type="entry name" value="ADH_N"/>
    <property type="match status" value="1"/>
</dbReference>
<comment type="caution">
    <text evidence="2">The sequence shown here is derived from an EMBL/GenBank/DDBJ whole genome shotgun (WGS) entry which is preliminary data.</text>
</comment>
<gene>
    <name evidence="2" type="ORF">ACFFGH_25885</name>
</gene>
<protein>
    <submittedName>
        <fullName evidence="2">Zinc-binding dehydrogenase</fullName>
    </submittedName>
</protein>
<evidence type="ECO:0000259" key="1">
    <source>
        <dbReference type="SMART" id="SM00829"/>
    </source>
</evidence>
<evidence type="ECO:0000313" key="2">
    <source>
        <dbReference type="EMBL" id="MFC0681276.1"/>
    </source>
</evidence>
<dbReference type="Gene3D" id="3.40.50.720">
    <property type="entry name" value="NAD(P)-binding Rossmann-like Domain"/>
    <property type="match status" value="1"/>
</dbReference>
<organism evidence="2 3">
    <name type="scientific">Lysobacter korlensis</name>
    <dbReference type="NCBI Taxonomy" id="553636"/>
    <lineage>
        <taxon>Bacteria</taxon>
        <taxon>Pseudomonadati</taxon>
        <taxon>Pseudomonadota</taxon>
        <taxon>Gammaproteobacteria</taxon>
        <taxon>Lysobacterales</taxon>
        <taxon>Lysobacteraceae</taxon>
        <taxon>Lysobacter</taxon>
    </lineage>
</organism>
<dbReference type="Gene3D" id="3.90.180.10">
    <property type="entry name" value="Medium-chain alcohol dehydrogenases, catalytic domain"/>
    <property type="match status" value="1"/>
</dbReference>
<dbReference type="InterPro" id="IPR011032">
    <property type="entry name" value="GroES-like_sf"/>
</dbReference>
<dbReference type="Proteomes" id="UP001589896">
    <property type="component" value="Unassembled WGS sequence"/>
</dbReference>
<dbReference type="RefSeq" id="WP_386673740.1">
    <property type="nucleotide sequence ID" value="NZ_JBHLTG010000007.1"/>
</dbReference>
<dbReference type="InterPro" id="IPR013149">
    <property type="entry name" value="ADH-like_C"/>
</dbReference>
<dbReference type="PANTHER" id="PTHR43677">
    <property type="entry name" value="SHORT-CHAIN DEHYDROGENASE/REDUCTASE"/>
    <property type="match status" value="1"/>
</dbReference>
<feature type="domain" description="Enoyl reductase (ER)" evidence="1">
    <location>
        <begin position="20"/>
        <end position="332"/>
    </location>
</feature>
<dbReference type="InterPro" id="IPR036291">
    <property type="entry name" value="NAD(P)-bd_dom_sf"/>
</dbReference>